<evidence type="ECO:0000259" key="13">
    <source>
        <dbReference type="PROSITE" id="PS50894"/>
    </source>
</evidence>
<keyword evidence="15" id="KW-1185">Reference proteome</keyword>
<evidence type="ECO:0000256" key="1">
    <source>
        <dbReference type="ARBA" id="ARBA00000085"/>
    </source>
</evidence>
<organism evidence="14 15">
    <name type="scientific">Almyronema epifaneia S1</name>
    <dbReference type="NCBI Taxonomy" id="2991925"/>
    <lineage>
        <taxon>Bacteria</taxon>
        <taxon>Bacillati</taxon>
        <taxon>Cyanobacteriota</taxon>
        <taxon>Cyanophyceae</taxon>
        <taxon>Nodosilineales</taxon>
        <taxon>Nodosilineaceae</taxon>
        <taxon>Almyronema</taxon>
        <taxon>Almyronema epifaneia</taxon>
    </lineage>
</organism>
<dbReference type="SMART" id="SM00387">
    <property type="entry name" value="HATPase_c"/>
    <property type="match status" value="1"/>
</dbReference>
<dbReference type="PROSITE" id="PS50894">
    <property type="entry name" value="HPT"/>
    <property type="match status" value="1"/>
</dbReference>
<dbReference type="PROSITE" id="PS50109">
    <property type="entry name" value="HIS_KIN"/>
    <property type="match status" value="1"/>
</dbReference>
<dbReference type="Pfam" id="PF01627">
    <property type="entry name" value="Hpt"/>
    <property type="match status" value="1"/>
</dbReference>
<dbReference type="EC" id="2.7.13.3" evidence="2"/>
<dbReference type="Gene3D" id="1.10.287.560">
    <property type="entry name" value="Histidine kinase CheA-like, homodimeric domain"/>
    <property type="match status" value="1"/>
</dbReference>
<dbReference type="PANTHER" id="PTHR43395:SF1">
    <property type="entry name" value="CHEMOTAXIS PROTEIN CHEA"/>
    <property type="match status" value="1"/>
</dbReference>
<reference evidence="14 15" key="1">
    <citation type="submission" date="2024-10" db="EMBL/GenBank/DDBJ databases">
        <authorList>
            <person name="Ratan Roy A."/>
            <person name="Morales Sandoval P.H."/>
            <person name="De Los Santos Villalobos S."/>
            <person name="Chakraborty S."/>
            <person name="Mukherjee J."/>
        </authorList>
    </citation>
    <scope>NUCLEOTIDE SEQUENCE [LARGE SCALE GENOMIC DNA]</scope>
    <source>
        <strain evidence="14 15">S1</strain>
    </source>
</reference>
<dbReference type="RefSeq" id="WP_377964088.1">
    <property type="nucleotide sequence ID" value="NZ_JBHZOL010000065.1"/>
</dbReference>
<dbReference type="InterPro" id="IPR008207">
    <property type="entry name" value="Sig_transdc_His_kin_Hpt_dom"/>
</dbReference>
<feature type="region of interest" description="Disordered" evidence="9">
    <location>
        <begin position="793"/>
        <end position="826"/>
    </location>
</feature>
<dbReference type="Pfam" id="PF01584">
    <property type="entry name" value="CheW"/>
    <property type="match status" value="1"/>
</dbReference>
<dbReference type="Proteomes" id="UP001600165">
    <property type="component" value="Unassembled WGS sequence"/>
</dbReference>
<dbReference type="InterPro" id="IPR003594">
    <property type="entry name" value="HATPase_dom"/>
</dbReference>
<feature type="compositionally biased region" description="Polar residues" evidence="9">
    <location>
        <begin position="808"/>
        <end position="818"/>
    </location>
</feature>
<dbReference type="SUPFAM" id="SSF55874">
    <property type="entry name" value="ATPase domain of HSP90 chaperone/DNA topoisomerase II/histidine kinase"/>
    <property type="match status" value="1"/>
</dbReference>
<keyword evidence="3 8" id="KW-0597">Phosphoprotein</keyword>
<dbReference type="Pfam" id="PF02518">
    <property type="entry name" value="HATPase_c"/>
    <property type="match status" value="1"/>
</dbReference>
<evidence type="ECO:0000256" key="7">
    <source>
        <dbReference type="PROSITE-ProRule" id="PRU00110"/>
    </source>
</evidence>
<feature type="domain" description="Histidine kinase" evidence="10">
    <location>
        <begin position="1568"/>
        <end position="1803"/>
    </location>
</feature>
<dbReference type="InterPro" id="IPR036641">
    <property type="entry name" value="HPT_dom_sf"/>
</dbReference>
<dbReference type="Pfam" id="PF02895">
    <property type="entry name" value="H-kinase_dim"/>
    <property type="match status" value="1"/>
</dbReference>
<feature type="region of interest" description="Disordered" evidence="9">
    <location>
        <begin position="838"/>
        <end position="883"/>
    </location>
</feature>
<dbReference type="InterPro" id="IPR004358">
    <property type="entry name" value="Sig_transdc_His_kin-like_C"/>
</dbReference>
<dbReference type="CDD" id="cd00731">
    <property type="entry name" value="CheA_reg"/>
    <property type="match status" value="1"/>
</dbReference>
<feature type="compositionally biased region" description="Acidic residues" evidence="9">
    <location>
        <begin position="1074"/>
        <end position="1088"/>
    </location>
</feature>
<dbReference type="PROSITE" id="PS50110">
    <property type="entry name" value="RESPONSE_REGULATORY"/>
    <property type="match status" value="1"/>
</dbReference>
<feature type="compositionally biased region" description="Acidic residues" evidence="9">
    <location>
        <begin position="1027"/>
        <end position="1047"/>
    </location>
</feature>
<evidence type="ECO:0000256" key="4">
    <source>
        <dbReference type="ARBA" id="ARBA00022679"/>
    </source>
</evidence>
<evidence type="ECO:0000256" key="9">
    <source>
        <dbReference type="SAM" id="MobiDB-lite"/>
    </source>
</evidence>
<dbReference type="Gene3D" id="2.30.30.40">
    <property type="entry name" value="SH3 Domains"/>
    <property type="match status" value="1"/>
</dbReference>
<keyword evidence="6" id="KW-0902">Two-component regulatory system</keyword>
<feature type="domain" description="HPt" evidence="13">
    <location>
        <begin position="2"/>
        <end position="106"/>
    </location>
</feature>
<comment type="catalytic activity">
    <reaction evidence="1">
        <text>ATP + protein L-histidine = ADP + protein N-phospho-L-histidine.</text>
        <dbReference type="EC" id="2.7.13.3"/>
    </reaction>
</comment>
<feature type="region of interest" description="Disordered" evidence="9">
    <location>
        <begin position="1355"/>
        <end position="1375"/>
    </location>
</feature>
<sequence length="2112" mass="228321">MLPEQQQRIMGYFIEEAKDHLNTIEQGLLNLQATIEDPEMANEVFRAAHSVKGGAAMLGIESMQRASHRLEDYFKILKESPVRVDRALETMCLQVFDALQELLEQLQGPFGLTEDKAQEIMTNVEPVFGQLDAHLNSLVQENAAAPAAAAVQPAVRQPSVVANHAEQSALKLVFKSDVPSHLREMLSLFKQNDSPATRQQLQEVCDSLNGVGEQFDLASWCDLAKTAKAAIACTDNTYRALAPVVIKDLKQGQDLILSGRAAEVSVSETLQQMLPEDSLLLDESAALEDLLDDDEVAVDADLGDLFEDAAEPVDSLDLGIDNADSADFLAADDSSLNGDLAGLDDAADLTTDDLIAAGATEPPLHPTTTHNGPEVGTAELNSLADLFEGDMEALDTTWQEEVAEDILLENPDALDVDISNDFSDLLTEGAADEDQQMLSATDDLGELFGEDTSDLEAPDAVTHAGEPEADMSDLLDMFDGESAASESAAPEAEADLTLLETAAPSSKTPVGMSEGLDELDDFFNEFEGDAAVGLPPAASASDPVATQDFDDVFAMAEASAADSLPDSTTAEGEPEALFSDEPAVDGSLEPETTRLSELDADLESDLWSDDVNLSDSNFEDAAVASLTFEPEEISDPWVAETQAASGIDLDLEADTSNEMLDSLLPEDMADEEASLDLTADLFTAAAETENLELETPDWPFSAESTPLESADEAAELNFDLDSFDTPEPELSAAGETSLESFEDLLFEEVSDPAESLSPDTAGSDSDLTFELDNVETLDTSDLAAVDEFSLDFDDIGKSTEPSADESTADFSFADTSEGLNGAEADDSSLLELEATEEDFSSIFDEEEADNTEIQVGDSDEDFSGLFDQPESSQAIDETSFEELSETAAAGIDDFSELAVADEEQTDEELDGLFANSLSSEASEDFLTLEEDDLELAAIASAEPIATAAAASEEINTEAFDSLFAEADEAATDDLEADFDLDTTNLEDDFNLDEISSEDSSTDSADSLEALLADSSDELAEWPNPEETASEFDSLLDDSLETLEDNATDPEGAAFADLNLEDLDESESTATDLDGLLDEPFDLEAEEVSPAEPSAAEALEDDLWDSPEGDAEFSESIDAADADLSLFSEAEDSGDFADLFAADTDETTTAVEDELLVESFDVATDEADVIDPDFSLEMLDDELTDADDEANATAASLDDLDFSADEDPVEPSEVNATFEINDDELTAFETQFAQNQVEPEASVDDLDLLLASDQAVTELDENSGADDELNFLDGDFDAADLATSISLTAATDADLGMAGEVAAEPLETQLEGVENEADEADFAELDSLLEEPAAAIADATEVGDDFSDLEALLDDSTAEDQPDTTANVPLAEHSEADTDFADLEALLDEESEIADNSTFAAAEITDSGSDFEENGNEFEDLERLLEEADQTLGGGGSTASLRSAPQRSRRPARRGSSILGEQTMRVSVKHLDNLSNLVGELVVNRNTLEQDQERLRQFLDNLMFQVQQLNDVGQRMRDLYERSLLESSLISSRQSYQIAGSRRPEEKASHSTGATFDALEMDRFTGFHTLSQEMIELIVRVRESASDIGYTIESADQVTRQFRQVTTQLQEGLNKARMVPFAQTADRLPRAVRDISVKCGKEARLIVEGRDTLIDKMILEQLYDPMTHLVNNAITHGIEPPEARGAQGKPREGQITVRAFYQGNQTVIYVADDGGGIDAELVKEKAVQKGLITSVEARNISIHDVYELLFHPGFSTRDQADDFAGRGVGMDVVRTYLAQIRGNITIDSEIGKGTSFTIRLPLTLSISKALTCISNQARIAFPMDGVEDMIDVPKERIQENDQGQTCILWRDTLLPFQPLSDLLQFNRTLGRGRIYGGNQDDEVISIVILRSASTNIALQVDQVIGEQEIVIKQLEGPVPKPMGIAGATVLGDGRVMPIADVLELIDLSMGRVRREPNTSLWGQLEEARADVPVEPIKTEPTVLIVDDSITVRELLSMSFNKVGYRVEQARDGQEAWEKLRSGLPCDLVFCDIEMPRMDGLELLSRMQKDPSLSEIPIAMLTSRGADRHRQMAVDLGASGYFTKPYLEEVLLDAAQRMLNGEILASGKTESASS</sequence>
<dbReference type="Gene3D" id="3.30.565.10">
    <property type="entry name" value="Histidine kinase-like ATPase, C-terminal domain"/>
    <property type="match status" value="1"/>
</dbReference>
<dbReference type="InterPro" id="IPR037006">
    <property type="entry name" value="CheA-like_homodim_sf"/>
</dbReference>
<feature type="domain" description="CheW-like" evidence="12">
    <location>
        <begin position="1804"/>
        <end position="1949"/>
    </location>
</feature>
<dbReference type="SUPFAM" id="SSF47384">
    <property type="entry name" value="Homodimeric domain of signal transducing histidine kinase"/>
    <property type="match status" value="1"/>
</dbReference>
<dbReference type="InterPro" id="IPR004105">
    <property type="entry name" value="CheA-like_dim"/>
</dbReference>
<dbReference type="InterPro" id="IPR036890">
    <property type="entry name" value="HATPase_C_sf"/>
</dbReference>
<accession>A0ABW6IDX4</accession>
<feature type="modified residue" description="4-aspartylphosphate" evidence="8">
    <location>
        <position position="2030"/>
    </location>
</feature>
<dbReference type="InterPro" id="IPR005467">
    <property type="entry name" value="His_kinase_dom"/>
</dbReference>
<dbReference type="SMART" id="SM00260">
    <property type="entry name" value="CheW"/>
    <property type="match status" value="1"/>
</dbReference>
<dbReference type="PROSITE" id="PS50851">
    <property type="entry name" value="CHEW"/>
    <property type="match status" value="1"/>
</dbReference>
<evidence type="ECO:0000313" key="14">
    <source>
        <dbReference type="EMBL" id="MFE4106384.1"/>
    </source>
</evidence>
<evidence type="ECO:0000256" key="8">
    <source>
        <dbReference type="PROSITE-ProRule" id="PRU00169"/>
    </source>
</evidence>
<feature type="region of interest" description="Disordered" evidence="9">
    <location>
        <begin position="1018"/>
        <end position="1112"/>
    </location>
</feature>
<dbReference type="EMBL" id="JBHZOL010000065">
    <property type="protein sequence ID" value="MFE4106384.1"/>
    <property type="molecule type" value="Genomic_DNA"/>
</dbReference>
<feature type="compositionally biased region" description="Polar residues" evidence="9">
    <location>
        <begin position="757"/>
        <end position="766"/>
    </location>
</feature>
<dbReference type="Pfam" id="PF00072">
    <property type="entry name" value="Response_reg"/>
    <property type="match status" value="1"/>
</dbReference>
<dbReference type="InterPro" id="IPR036097">
    <property type="entry name" value="HisK_dim/P_sf"/>
</dbReference>
<dbReference type="SMART" id="SM00448">
    <property type="entry name" value="REC"/>
    <property type="match status" value="1"/>
</dbReference>
<feature type="domain" description="Response regulatory" evidence="11">
    <location>
        <begin position="1980"/>
        <end position="2097"/>
    </location>
</feature>
<dbReference type="InterPro" id="IPR011006">
    <property type="entry name" value="CheY-like_superfamily"/>
</dbReference>
<dbReference type="CDD" id="cd00088">
    <property type="entry name" value="HPT"/>
    <property type="match status" value="1"/>
</dbReference>
<feature type="region of interest" description="Disordered" evidence="9">
    <location>
        <begin position="1430"/>
        <end position="1457"/>
    </location>
</feature>
<dbReference type="SUPFAM" id="SSF47226">
    <property type="entry name" value="Histidine-containing phosphotransfer domain, HPT domain"/>
    <property type="match status" value="1"/>
</dbReference>
<dbReference type="SMART" id="SM00073">
    <property type="entry name" value="HPT"/>
    <property type="match status" value="1"/>
</dbReference>
<evidence type="ECO:0000313" key="15">
    <source>
        <dbReference type="Proteomes" id="UP001600165"/>
    </source>
</evidence>
<dbReference type="PANTHER" id="PTHR43395">
    <property type="entry name" value="SENSOR HISTIDINE KINASE CHEA"/>
    <property type="match status" value="1"/>
</dbReference>
<keyword evidence="4" id="KW-0808">Transferase</keyword>
<evidence type="ECO:0000256" key="2">
    <source>
        <dbReference type="ARBA" id="ARBA00012438"/>
    </source>
</evidence>
<protein>
    <recommendedName>
        <fullName evidence="2">histidine kinase</fullName>
        <ecNumber evidence="2">2.7.13.3</ecNumber>
    </recommendedName>
</protein>
<dbReference type="InterPro" id="IPR001789">
    <property type="entry name" value="Sig_transdc_resp-reg_receiver"/>
</dbReference>
<dbReference type="InterPro" id="IPR051315">
    <property type="entry name" value="Bact_Chemotaxis_CheA"/>
</dbReference>
<comment type="caution">
    <text evidence="14">The sequence shown here is derived from an EMBL/GenBank/DDBJ whole genome shotgun (WGS) entry which is preliminary data.</text>
</comment>
<dbReference type="SUPFAM" id="SSF50341">
    <property type="entry name" value="CheW-like"/>
    <property type="match status" value="1"/>
</dbReference>
<evidence type="ECO:0000256" key="6">
    <source>
        <dbReference type="ARBA" id="ARBA00023012"/>
    </source>
</evidence>
<gene>
    <name evidence="14" type="ORF">ACFVKH_08865</name>
</gene>
<evidence type="ECO:0000259" key="11">
    <source>
        <dbReference type="PROSITE" id="PS50110"/>
    </source>
</evidence>
<dbReference type="InterPro" id="IPR002545">
    <property type="entry name" value="CheW-lke_dom"/>
</dbReference>
<dbReference type="CDD" id="cd16916">
    <property type="entry name" value="HATPase_CheA-like"/>
    <property type="match status" value="1"/>
</dbReference>
<feature type="modified residue" description="Phosphohistidine" evidence="7">
    <location>
        <position position="49"/>
    </location>
</feature>
<feature type="compositionally biased region" description="Acidic residues" evidence="9">
    <location>
        <begin position="1097"/>
        <end position="1112"/>
    </location>
</feature>
<evidence type="ECO:0000256" key="5">
    <source>
        <dbReference type="ARBA" id="ARBA00022777"/>
    </source>
</evidence>
<evidence type="ECO:0000259" key="10">
    <source>
        <dbReference type="PROSITE" id="PS50109"/>
    </source>
</evidence>
<dbReference type="Gene3D" id="1.20.120.160">
    <property type="entry name" value="HPT domain"/>
    <property type="match status" value="1"/>
</dbReference>
<feature type="region of interest" description="Disordered" evidence="9">
    <location>
        <begin position="560"/>
        <end position="588"/>
    </location>
</feature>
<feature type="compositionally biased region" description="Acidic residues" evidence="9">
    <location>
        <begin position="838"/>
        <end position="850"/>
    </location>
</feature>
<dbReference type="Gene3D" id="3.40.50.2300">
    <property type="match status" value="1"/>
</dbReference>
<dbReference type="PRINTS" id="PR00344">
    <property type="entry name" value="BCTRLSENSOR"/>
</dbReference>
<name>A0ABW6IDX4_9CYAN</name>
<dbReference type="InterPro" id="IPR036061">
    <property type="entry name" value="CheW-like_dom_sf"/>
</dbReference>
<proteinExistence type="predicted"/>
<feature type="region of interest" description="Disordered" evidence="9">
    <location>
        <begin position="749"/>
        <end position="768"/>
    </location>
</feature>
<dbReference type="SUPFAM" id="SSF52172">
    <property type="entry name" value="CheY-like"/>
    <property type="match status" value="1"/>
</dbReference>
<keyword evidence="5" id="KW-0418">Kinase</keyword>
<evidence type="ECO:0000256" key="3">
    <source>
        <dbReference type="ARBA" id="ARBA00022553"/>
    </source>
</evidence>
<evidence type="ECO:0000259" key="12">
    <source>
        <dbReference type="PROSITE" id="PS50851"/>
    </source>
</evidence>
<dbReference type="SMART" id="SM01231">
    <property type="entry name" value="H-kinase_dim"/>
    <property type="match status" value="1"/>
</dbReference>